<evidence type="ECO:0000256" key="2">
    <source>
        <dbReference type="SAM" id="Phobius"/>
    </source>
</evidence>
<protein>
    <submittedName>
        <fullName evidence="3">Prepilin-type N-terminal cleavage/methylation domain-containing protein</fullName>
    </submittedName>
</protein>
<keyword evidence="1" id="KW-0488">Methylation</keyword>
<dbReference type="InterPro" id="IPR012902">
    <property type="entry name" value="N_methyl_site"/>
</dbReference>
<dbReference type="RefSeq" id="WP_350344331.1">
    <property type="nucleotide sequence ID" value="NZ_CP158367.1"/>
</dbReference>
<dbReference type="InterPro" id="IPR045584">
    <property type="entry name" value="Pilin-like"/>
</dbReference>
<dbReference type="SUPFAM" id="SSF54523">
    <property type="entry name" value="Pili subunits"/>
    <property type="match status" value="1"/>
</dbReference>
<dbReference type="PRINTS" id="PR00813">
    <property type="entry name" value="BCTERIALGSPG"/>
</dbReference>
<dbReference type="GO" id="GO:0015627">
    <property type="term" value="C:type II protein secretion system complex"/>
    <property type="evidence" value="ECO:0007669"/>
    <property type="project" value="InterPro"/>
</dbReference>
<feature type="transmembrane region" description="Helical" evidence="2">
    <location>
        <begin position="12"/>
        <end position="33"/>
    </location>
</feature>
<evidence type="ECO:0000313" key="3">
    <source>
        <dbReference type="EMBL" id="XBX75588.1"/>
    </source>
</evidence>
<dbReference type="Gene3D" id="3.30.700.10">
    <property type="entry name" value="Glycoprotein, Type 4 Pilin"/>
    <property type="match status" value="1"/>
</dbReference>
<dbReference type="EMBL" id="CP158367">
    <property type="protein sequence ID" value="XBX75588.1"/>
    <property type="molecule type" value="Genomic_DNA"/>
</dbReference>
<keyword evidence="2" id="KW-0812">Transmembrane</keyword>
<reference evidence="3" key="2">
    <citation type="submission" date="2024-06" db="EMBL/GenBank/DDBJ databases">
        <authorList>
            <person name="Petrova K.O."/>
            <person name="Toshchakov S.V."/>
            <person name="Boltjanskaja Y.V."/>
            <person name="Kevbrin V."/>
        </authorList>
    </citation>
    <scope>NUCLEOTIDE SEQUENCE</scope>
    <source>
        <strain evidence="3">Z-910T</strain>
    </source>
</reference>
<evidence type="ECO:0000256" key="1">
    <source>
        <dbReference type="ARBA" id="ARBA00022481"/>
    </source>
</evidence>
<dbReference type="InterPro" id="IPR000983">
    <property type="entry name" value="Bac_GSPG_pilin"/>
</dbReference>
<dbReference type="GO" id="GO:0015628">
    <property type="term" value="P:protein secretion by the type II secretion system"/>
    <property type="evidence" value="ECO:0007669"/>
    <property type="project" value="InterPro"/>
</dbReference>
<sequence>MKFNNYDGFTLLEVLIVISLLGVILVLTIPNIASGSEHAHKELCKSSIILLEGAIAQYETVKNSTIDDKGDIANYLYKNNFLEYELECPLGGTYKLSKGKVSCNH</sequence>
<organism evidence="3">
    <name type="scientific">Proteinivorax tanatarense</name>
    <dbReference type="NCBI Taxonomy" id="1260629"/>
    <lineage>
        <taxon>Bacteria</taxon>
        <taxon>Bacillati</taxon>
        <taxon>Bacillota</taxon>
        <taxon>Clostridia</taxon>
        <taxon>Eubacteriales</taxon>
        <taxon>Proteinivoracaceae</taxon>
        <taxon>Proteinivorax</taxon>
    </lineage>
</organism>
<name>A0AAU7VNE8_9FIRM</name>
<reference evidence="3" key="1">
    <citation type="journal article" date="2013" name="Extremophiles">
        <title>Proteinivorax tanatarense gen. nov., sp. nov., an anaerobic, haloalkaliphilic, proteolytic bacterium isolated from a decaying algal bloom, and proposal of Proteinivoraceae fam. nov.</title>
        <authorList>
            <person name="Kevbrin V."/>
            <person name="Boltyanskaya Y."/>
            <person name="Zhilina T."/>
            <person name="Kolganova T."/>
            <person name="Lavrentjeva E."/>
            <person name="Kuznetsov B."/>
        </authorList>
    </citation>
    <scope>NUCLEOTIDE SEQUENCE</scope>
    <source>
        <strain evidence="3">Z-910T</strain>
    </source>
</reference>
<keyword evidence="2" id="KW-0472">Membrane</keyword>
<dbReference type="AlphaFoldDB" id="A0AAU7VNE8"/>
<proteinExistence type="predicted"/>
<dbReference type="Pfam" id="PF07963">
    <property type="entry name" value="N_methyl"/>
    <property type="match status" value="1"/>
</dbReference>
<keyword evidence="2" id="KW-1133">Transmembrane helix</keyword>
<gene>
    <name evidence="3" type="ORF">PRVXT_000727</name>
</gene>
<accession>A0AAU7VNE8</accession>
<dbReference type="NCBIfam" id="TIGR02532">
    <property type="entry name" value="IV_pilin_GFxxxE"/>
    <property type="match status" value="1"/>
</dbReference>